<evidence type="ECO:0000313" key="1">
    <source>
        <dbReference type="EMBL" id="PHN07546.1"/>
    </source>
</evidence>
<reference evidence="1 2" key="1">
    <citation type="submission" date="2017-10" db="EMBL/GenBank/DDBJ databases">
        <title>The draft genome sequence of Lewinella nigricans NBRC 102662.</title>
        <authorList>
            <person name="Wang K."/>
        </authorList>
    </citation>
    <scope>NUCLEOTIDE SEQUENCE [LARGE SCALE GENOMIC DNA]</scope>
    <source>
        <strain evidence="1 2">NBRC 102662</strain>
    </source>
</reference>
<dbReference type="EMBL" id="PDUD01000009">
    <property type="protein sequence ID" value="PHN07546.1"/>
    <property type="molecule type" value="Genomic_DNA"/>
</dbReference>
<evidence type="ECO:0008006" key="3">
    <source>
        <dbReference type="Google" id="ProtNLM"/>
    </source>
</evidence>
<proteinExistence type="predicted"/>
<dbReference type="RefSeq" id="WP_099148996.1">
    <property type="nucleotide sequence ID" value="NZ_PDUD01000009.1"/>
</dbReference>
<evidence type="ECO:0000313" key="2">
    <source>
        <dbReference type="Proteomes" id="UP000223913"/>
    </source>
</evidence>
<dbReference type="OrthoDB" id="1489401at2"/>
<dbReference type="AlphaFoldDB" id="A0A2D0NGN4"/>
<keyword evidence="2" id="KW-1185">Reference proteome</keyword>
<gene>
    <name evidence="1" type="ORF">CRP01_05440</name>
</gene>
<comment type="caution">
    <text evidence="1">The sequence shown here is derived from an EMBL/GenBank/DDBJ whole genome shotgun (WGS) entry which is preliminary data.</text>
</comment>
<sequence>MKKNALPFLEGFLFFCLLLIVACGSETEENPEVDAPQETSVMAMDLKVVVPNGRLRAAPDPQAKVIRQLNKWASLQDLGEVSRHTTQISFGAEKFDEPWLEVQDSTGQSGWIYAREVAPALSGADLQEFRRSKLLRSIFGDAAYLKLETYRENWQQAVSEKAIAETYRLGLSLRDTLVPMLENKSHSYDTGPLPDLFWIDNFIPAYVTQLVAEGTVYYLFNDYKQWLKMARKSPGKQDDRFFSLLARCYPQDSIEYFYPAWELQTWDYGGHHLLGRGITYDILAEIEQLESRTPLFSRALLQLKDQILADLTQPNIHFWEPDTLVKQELDSIIQANWSIFTATDRVALDTRRLQLDSAVVHGIGFNARAGE</sequence>
<dbReference type="Proteomes" id="UP000223913">
    <property type="component" value="Unassembled WGS sequence"/>
</dbReference>
<name>A0A2D0NGN4_FLAN2</name>
<organism evidence="1 2">
    <name type="scientific">Flavilitoribacter nigricans (strain ATCC 23147 / DSM 23189 / NBRC 102662 / NCIMB 1420 / SS-2)</name>
    <name type="common">Lewinella nigricans</name>
    <dbReference type="NCBI Taxonomy" id="1122177"/>
    <lineage>
        <taxon>Bacteria</taxon>
        <taxon>Pseudomonadati</taxon>
        <taxon>Bacteroidota</taxon>
        <taxon>Saprospiria</taxon>
        <taxon>Saprospirales</taxon>
        <taxon>Lewinellaceae</taxon>
        <taxon>Flavilitoribacter</taxon>
    </lineage>
</organism>
<dbReference type="PROSITE" id="PS51257">
    <property type="entry name" value="PROKAR_LIPOPROTEIN"/>
    <property type="match status" value="1"/>
</dbReference>
<protein>
    <recommendedName>
        <fullName evidence="3">SH3b domain-containing protein</fullName>
    </recommendedName>
</protein>
<accession>A0A2D0NGN4</accession>